<evidence type="ECO:0000256" key="1">
    <source>
        <dbReference type="SAM" id="MobiDB-lite"/>
    </source>
</evidence>
<evidence type="ECO:0000313" key="2">
    <source>
        <dbReference type="EMBL" id="AQK52234.1"/>
    </source>
</evidence>
<dbReference type="EMBL" id="CM000780">
    <property type="protein sequence ID" value="AQK52234.1"/>
    <property type="molecule type" value="Genomic_DNA"/>
</dbReference>
<sequence>MASTSGVYPWTSTVGAAPKRWCFQRGGAADGGGDPRQARVGGRHHHHHHLPSSPAGDAHAQWCRDADEGTGHMESLDGELLVLPPRRYRRATKQRRADPDLRLPANMGTQTSMVVDDGSQGRARQCDRWGVDDGAWVWDWGVTANAAVTWGGGRRHGGGARARLLR</sequence>
<dbReference type="HOGENOM" id="CLU_1605148_0_0_1"/>
<proteinExistence type="predicted"/>
<name>K7UUL9_MAIZE</name>
<feature type="region of interest" description="Disordered" evidence="1">
    <location>
        <begin position="26"/>
        <end position="60"/>
    </location>
</feature>
<gene>
    <name evidence="2" type="ORF">ZEAMMB73_Zm00001d050279</name>
</gene>
<accession>K7UUL9</accession>
<reference evidence="2" key="1">
    <citation type="submission" date="2015-12" db="EMBL/GenBank/DDBJ databases">
        <title>Update maize B73 reference genome by single molecule sequencing technologies.</title>
        <authorList>
            <consortium name="Maize Genome Sequencing Project"/>
            <person name="Ware D."/>
        </authorList>
    </citation>
    <scope>NUCLEOTIDE SEQUENCE</scope>
    <source>
        <tissue evidence="2">Seedling</tissue>
    </source>
</reference>
<dbReference type="InParanoid" id="K7UUL9"/>
<protein>
    <submittedName>
        <fullName evidence="2">Uncharacterized protein</fullName>
    </submittedName>
</protein>
<dbReference type="PaxDb" id="4577-AC205496.3_FGP002"/>
<organism evidence="2">
    <name type="scientific">Zea mays</name>
    <name type="common">Maize</name>
    <dbReference type="NCBI Taxonomy" id="4577"/>
    <lineage>
        <taxon>Eukaryota</taxon>
        <taxon>Viridiplantae</taxon>
        <taxon>Streptophyta</taxon>
        <taxon>Embryophyta</taxon>
        <taxon>Tracheophyta</taxon>
        <taxon>Spermatophyta</taxon>
        <taxon>Magnoliopsida</taxon>
        <taxon>Liliopsida</taxon>
        <taxon>Poales</taxon>
        <taxon>Poaceae</taxon>
        <taxon>PACMAD clade</taxon>
        <taxon>Panicoideae</taxon>
        <taxon>Andropogonodae</taxon>
        <taxon>Andropogoneae</taxon>
        <taxon>Tripsacinae</taxon>
        <taxon>Zea</taxon>
    </lineage>
</organism>
<feature type="compositionally biased region" description="Basic residues" evidence="1">
    <location>
        <begin position="41"/>
        <end position="50"/>
    </location>
</feature>